<evidence type="ECO:0000313" key="2">
    <source>
        <dbReference type="EMBL" id="WKW14258.1"/>
    </source>
</evidence>
<gene>
    <name evidence="1" type="ORF">Strain138_000591</name>
    <name evidence="2" type="ORF">Strain318_000591</name>
</gene>
<dbReference type="AlphaFoldDB" id="A0AA49JSX5"/>
<evidence type="ECO:0000313" key="3">
    <source>
        <dbReference type="Proteomes" id="UP001229955"/>
    </source>
</evidence>
<sequence>MSGTLHSVWRDPVRPGETPTRLFGVVDDSGRVAPVQLTAEQAERYGGFDAIRLRRVRLSVSAGQAATIQEIQAQTPASLALMAAEGPRVMRYVTLLCRFPDFDWVNPGTLADAEAMFGQAFPGVGH</sequence>
<dbReference type="Proteomes" id="UP001229955">
    <property type="component" value="Chromosome"/>
</dbReference>
<organism evidence="1">
    <name type="scientific">Pseudogemmatithrix spongiicola</name>
    <dbReference type="NCBI Taxonomy" id="3062599"/>
    <lineage>
        <taxon>Bacteria</taxon>
        <taxon>Pseudomonadati</taxon>
        <taxon>Gemmatimonadota</taxon>
        <taxon>Gemmatimonadia</taxon>
        <taxon>Gemmatimonadales</taxon>
        <taxon>Gemmatimonadaceae</taxon>
        <taxon>Pseudogemmatithrix</taxon>
    </lineage>
</organism>
<evidence type="ECO:0000313" key="1">
    <source>
        <dbReference type="EMBL" id="WKW11348.1"/>
    </source>
</evidence>
<accession>A0AA49JSX5</accession>
<keyword evidence="3" id="KW-1185">Reference proteome</keyword>
<dbReference type="EMBL" id="CP130612">
    <property type="protein sequence ID" value="WKW11348.1"/>
    <property type="molecule type" value="Genomic_DNA"/>
</dbReference>
<reference evidence="1" key="1">
    <citation type="submission" date="2023-07" db="EMBL/GenBank/DDBJ databases">
        <authorList>
            <person name="Haufschild T."/>
            <person name="Kallscheuer N."/>
            <person name="Hammer J."/>
            <person name="Kohn T."/>
            <person name="Kabuu M."/>
            <person name="Jogler M."/>
            <person name="Wohfarth N."/>
            <person name="Heuer A."/>
            <person name="Rohde M."/>
            <person name="van Teeseling M.C.F."/>
            <person name="Jogler C."/>
        </authorList>
    </citation>
    <scope>NUCLEOTIDE SEQUENCE</scope>
    <source>
        <strain evidence="1">Strain 138</strain>
        <strain evidence="2">Strain 318</strain>
    </source>
</reference>
<dbReference type="EMBL" id="CP130613">
    <property type="protein sequence ID" value="WKW14258.1"/>
    <property type="molecule type" value="Genomic_DNA"/>
</dbReference>
<dbReference type="RefSeq" id="WP_367887047.1">
    <property type="nucleotide sequence ID" value="NZ_CP130612.1"/>
</dbReference>
<accession>A0AA49JYM5</accession>
<name>A0AA49JSX5_9BACT</name>
<protein>
    <submittedName>
        <fullName evidence="1">Uncharacterized protein</fullName>
    </submittedName>
</protein>
<dbReference type="KEGG" id="pspc:Strain318_000591"/>
<proteinExistence type="predicted"/>